<reference evidence="1" key="1">
    <citation type="submission" date="2022-11" db="EMBL/GenBank/DDBJ databases">
        <title>Genome Sequence of Boeremia exigua.</title>
        <authorList>
            <person name="Buettner E."/>
        </authorList>
    </citation>
    <scope>NUCLEOTIDE SEQUENCE</scope>
    <source>
        <strain evidence="1">CU02</strain>
    </source>
</reference>
<protein>
    <submittedName>
        <fullName evidence="1">Uncharacterized protein</fullName>
    </submittedName>
</protein>
<dbReference type="EMBL" id="JAPHNI010000151">
    <property type="protein sequence ID" value="KAJ8115231.1"/>
    <property type="molecule type" value="Genomic_DNA"/>
</dbReference>
<proteinExistence type="predicted"/>
<evidence type="ECO:0000313" key="1">
    <source>
        <dbReference type="EMBL" id="KAJ8115231.1"/>
    </source>
</evidence>
<dbReference type="Proteomes" id="UP001153331">
    <property type="component" value="Unassembled WGS sequence"/>
</dbReference>
<name>A0ACC2IJ65_9PLEO</name>
<evidence type="ECO:0000313" key="2">
    <source>
        <dbReference type="Proteomes" id="UP001153331"/>
    </source>
</evidence>
<sequence>MFKAQIARQVARAARVQAPRATFRPAGIRPFTGSASRFDKSPEEDHDAASSSAAAGESGEHEGQFARTRDDIVVEYPEEKDLPPSQPVQGRGGFHFKRTLAAFSMEGKTAIVTGGARGLGLVMAQALVTSGADVAIVDMNKEEAQRSAEGLIELFKKENDSGYTKLPKVTAHYCDVSSPDSVNESFAEIVKVHGKVDNLVTSAGFTENYDAISYPHDRIQKLWGVNVDGTYLYAVAVAKHLMERKAPGSVVMIGSMSGSIVNVPQPQAPYNAAKAAVRHLASSLAVEWAQYGIRVNCISPGYMLTALTKKILDDNPELQKQWTSLIPVGKMGRPEDLMGAVTFLSSDASLYVNGADLQCTSAARNEVHTRRSYYIAHARSTRRARLPAMFNLGNLVQKAQQFIEPTLSNIAAPASSDRRPSKATLFRYQFRLPDSQNPLQEITAELTLQPHHSTRGAAEAATEGERGQGNHYVGKLHLSEQYLCFSTQGSSFLNTASSSSSSSFTGQTHGTGPAGNGFTLPLCAIRRVERLHSQSYMFALAITTWNGIPDSKAKTPAGQKLTIQLAGSRQACERFCDGLKKGLREGVKSVDTLRKVAMTSYSEYLLTTDEESKSPGGDAKQAREHPDTGLGLTFKYPGNARKLRDATKIRLWREYLRENGRGATLIRQPTFHKLIRVGLPNRLRGEIWELTSGSFSLRLQNPNLYTDTLAKFSGRESLAIDEIEKDLNRSLPEYPGFQDEAGIGRLRRVLTAYSWTNEEVGYCQAMNIVVAALLIYVSEPQAFFLLSILCDRLLPGYYSQTMYGTLLDQKVFESLVEKTMPILWDHLVKSDVQLSVVSLPWFLSLYINSMPLIFAFRVLDVFFLEGPKVLFQIGLAILRINGEQLLDAADDGSFISVLKSYFSRLDESAHPKSENPKLRAVTRFQELMVVAFKEFAGITQNTISEQRAKHKDAVLENIENFAKRTSIRNLGPESKKLSVNDLGFLYDRFYAILYERQQRAEIMQQEADRKAKASRARASEIVSGFAGSSNAEKGRVALGVSPTHMDYDAFREFLAGTSFAVEGEIETNETGIAKWAVTDSPTSPKEANQGQTHSYFGGSMRNRPPMSPWGSGPEPADHEFLKRLFRRWDTDMTDSLSLQNVVAGFAAVKGTKDIMSNISYFFELYDDDGDGRVDREGILRISEALLFLSRRGLHESVSPSASSLDVGSEPPMSRDEQFLSSVSAFIRRCFEYADPDHGSNQDGGAVEQAEEGLDNFAIGDEDEDDLIDFGDEPATPKAEKFGKDPLSPTKSKSPTQSTHTVESETGERHEKAKAANLALDPNKPLHITLPTFRMVILADEVLEQFFEVGFSSSFRLADEPLPSSASSSSNLTTFANAGRQMSSLAGGMGVVGGAGVGVVPPGKSIRGMLDNIVNDGMRVAAEVRRRYDEAQKELDAQSQHARDDDEDHEEEKDADLLEGAETADVVSTKEENLTDLLSPGLDKDLKSTKDRRASDASRRVVDTRRGILTKAFRAGPTEPPLLEQTVPEHFASIVRRFGDRNAVISHHQRTILTYEALDRDSNALARGLQNRGVKKGDRVAVSLGNNVEFATTTYALFKLGAILVPLNPAFNAPQVLSALNHLEAAHLIIGAETNLPRKDPRSNIPLLKHLVPDLTGSNLESELVPSLRNVIMVDNAQGRIDCAVYKSTTRYEHVLEDGGQGSALGDQGLDPHDIVNIQFTSGTTSMPKAACLSHRSILNNGNSIGDRMLLTEDDRVCSPPPLFHCFGCILGYMATATHGSSIIWPAEAFNPLATLEAVREYKATALYGVPTMFVAELDLLAHGAGLRSPPS</sequence>
<keyword evidence="2" id="KW-1185">Reference proteome</keyword>
<gene>
    <name evidence="1" type="ORF">OPT61_g3071</name>
</gene>
<comment type="caution">
    <text evidence="1">The sequence shown here is derived from an EMBL/GenBank/DDBJ whole genome shotgun (WGS) entry which is preliminary data.</text>
</comment>
<organism evidence="1 2">
    <name type="scientific">Boeremia exigua</name>
    <dbReference type="NCBI Taxonomy" id="749465"/>
    <lineage>
        <taxon>Eukaryota</taxon>
        <taxon>Fungi</taxon>
        <taxon>Dikarya</taxon>
        <taxon>Ascomycota</taxon>
        <taxon>Pezizomycotina</taxon>
        <taxon>Dothideomycetes</taxon>
        <taxon>Pleosporomycetidae</taxon>
        <taxon>Pleosporales</taxon>
        <taxon>Pleosporineae</taxon>
        <taxon>Didymellaceae</taxon>
        <taxon>Boeremia</taxon>
    </lineage>
</organism>
<accession>A0ACC2IJ65</accession>